<keyword evidence="3" id="KW-1185">Reference proteome</keyword>
<organism evidence="2 3">
    <name type="scientific">Pholiota conissans</name>
    <dbReference type="NCBI Taxonomy" id="109636"/>
    <lineage>
        <taxon>Eukaryota</taxon>
        <taxon>Fungi</taxon>
        <taxon>Dikarya</taxon>
        <taxon>Basidiomycota</taxon>
        <taxon>Agaricomycotina</taxon>
        <taxon>Agaricomycetes</taxon>
        <taxon>Agaricomycetidae</taxon>
        <taxon>Agaricales</taxon>
        <taxon>Agaricineae</taxon>
        <taxon>Strophariaceae</taxon>
        <taxon>Pholiota</taxon>
    </lineage>
</organism>
<feature type="transmembrane region" description="Helical" evidence="1">
    <location>
        <begin position="60"/>
        <end position="82"/>
    </location>
</feature>
<reference evidence="2" key="1">
    <citation type="submission" date="2020-11" db="EMBL/GenBank/DDBJ databases">
        <authorList>
            <consortium name="DOE Joint Genome Institute"/>
            <person name="Ahrendt S."/>
            <person name="Riley R."/>
            <person name="Andreopoulos W."/>
            <person name="Labutti K."/>
            <person name="Pangilinan J."/>
            <person name="Ruiz-Duenas F.J."/>
            <person name="Barrasa J.M."/>
            <person name="Sanchez-Garcia M."/>
            <person name="Camarero S."/>
            <person name="Miyauchi S."/>
            <person name="Serrano A."/>
            <person name="Linde D."/>
            <person name="Babiker R."/>
            <person name="Drula E."/>
            <person name="Ayuso-Fernandez I."/>
            <person name="Pacheco R."/>
            <person name="Padilla G."/>
            <person name="Ferreira P."/>
            <person name="Barriuso J."/>
            <person name="Kellner H."/>
            <person name="Castanera R."/>
            <person name="Alfaro M."/>
            <person name="Ramirez L."/>
            <person name="Pisabarro A.G."/>
            <person name="Kuo A."/>
            <person name="Tritt A."/>
            <person name="Lipzen A."/>
            <person name="He G."/>
            <person name="Yan M."/>
            <person name="Ng V."/>
            <person name="Cullen D."/>
            <person name="Martin F."/>
            <person name="Rosso M.-N."/>
            <person name="Henrissat B."/>
            <person name="Hibbett D."/>
            <person name="Martinez A.T."/>
            <person name="Grigoriev I.V."/>
        </authorList>
    </citation>
    <scope>NUCLEOTIDE SEQUENCE</scope>
    <source>
        <strain evidence="2">CIRM-BRFM 674</strain>
    </source>
</reference>
<keyword evidence="1" id="KW-0812">Transmembrane</keyword>
<dbReference type="OrthoDB" id="3032457at2759"/>
<comment type="caution">
    <text evidence="2">The sequence shown here is derived from an EMBL/GenBank/DDBJ whole genome shotgun (WGS) entry which is preliminary data.</text>
</comment>
<accession>A0A9P5YZ38</accession>
<feature type="transmembrane region" description="Helical" evidence="1">
    <location>
        <begin position="102"/>
        <end position="120"/>
    </location>
</feature>
<feature type="transmembrane region" description="Helical" evidence="1">
    <location>
        <begin position="33"/>
        <end position="54"/>
    </location>
</feature>
<dbReference type="Proteomes" id="UP000807469">
    <property type="component" value="Unassembled WGS sequence"/>
</dbReference>
<dbReference type="AlphaFoldDB" id="A0A9P5YZ38"/>
<evidence type="ECO:0000313" key="2">
    <source>
        <dbReference type="EMBL" id="KAF9477164.1"/>
    </source>
</evidence>
<protein>
    <submittedName>
        <fullName evidence="2">Uncharacterized protein</fullName>
    </submittedName>
</protein>
<keyword evidence="1" id="KW-1133">Transmembrane helix</keyword>
<keyword evidence="1" id="KW-0472">Membrane</keyword>
<name>A0A9P5YZ38_9AGAR</name>
<sequence length="214" mass="22618">MIIVEASDVDDAASTTRTLIPPLPKIPPHFIKLIALSIPLSLVALITCLIDLALNCPILAVPTILAFCLSFPYHTGAVLLAWLQKHQIASVLSFAPASPRSIAHAGLLAALWAVAAGFNIKRATDVIPERLYCFDPQPDNPFGSSSMECAPYFIAPAGAPALAAATALVEVFVLVTLVIICGLHWHRGKEDSNAHVEEALPSSVVGSETKVVSP</sequence>
<dbReference type="EMBL" id="MU155270">
    <property type="protein sequence ID" value="KAF9477164.1"/>
    <property type="molecule type" value="Genomic_DNA"/>
</dbReference>
<evidence type="ECO:0000313" key="3">
    <source>
        <dbReference type="Proteomes" id="UP000807469"/>
    </source>
</evidence>
<proteinExistence type="predicted"/>
<gene>
    <name evidence="2" type="ORF">BDN70DRAFT_881521</name>
</gene>
<feature type="transmembrane region" description="Helical" evidence="1">
    <location>
        <begin position="161"/>
        <end position="183"/>
    </location>
</feature>
<evidence type="ECO:0000256" key="1">
    <source>
        <dbReference type="SAM" id="Phobius"/>
    </source>
</evidence>